<dbReference type="Proteomes" id="UP000549765">
    <property type="component" value="Unassembled WGS sequence"/>
</dbReference>
<gene>
    <name evidence="1" type="ORF">HF964_01125</name>
</gene>
<proteinExistence type="predicted"/>
<accession>A0A7X6N2C1</accession>
<evidence type="ECO:0000313" key="2">
    <source>
        <dbReference type="Proteomes" id="UP000549765"/>
    </source>
</evidence>
<dbReference type="RefSeq" id="WP_168721209.1">
    <property type="nucleotide sequence ID" value="NZ_JAAXPN010000001.1"/>
</dbReference>
<organism evidence="1 2">
    <name type="scientific">Periweissella fabalis</name>
    <dbReference type="NCBI Taxonomy" id="1070421"/>
    <lineage>
        <taxon>Bacteria</taxon>
        <taxon>Bacillati</taxon>
        <taxon>Bacillota</taxon>
        <taxon>Bacilli</taxon>
        <taxon>Lactobacillales</taxon>
        <taxon>Lactobacillaceae</taxon>
        <taxon>Periweissella</taxon>
    </lineage>
</organism>
<reference evidence="1 2" key="1">
    <citation type="submission" date="2020-04" db="EMBL/GenBank/DDBJ databases">
        <title>MicrobeNet Type strains.</title>
        <authorList>
            <person name="Nicholson A.C."/>
        </authorList>
    </citation>
    <scope>NUCLEOTIDE SEQUENCE [LARGE SCALE GENOMIC DNA]</scope>
    <source>
        <strain evidence="1 2">CCUG 61472</strain>
    </source>
</reference>
<name>A0A7X6N2C1_9LACO</name>
<protein>
    <submittedName>
        <fullName evidence="1">Uncharacterized protein</fullName>
    </submittedName>
</protein>
<comment type="caution">
    <text evidence="1">The sequence shown here is derived from an EMBL/GenBank/DDBJ whole genome shotgun (WGS) entry which is preliminary data.</text>
</comment>
<keyword evidence="2" id="KW-1185">Reference proteome</keyword>
<evidence type="ECO:0000313" key="1">
    <source>
        <dbReference type="EMBL" id="NKZ23412.1"/>
    </source>
</evidence>
<dbReference type="AlphaFoldDB" id="A0A7X6N2C1"/>
<dbReference type="EMBL" id="JAAXPN010000001">
    <property type="protein sequence ID" value="NKZ23412.1"/>
    <property type="molecule type" value="Genomic_DNA"/>
</dbReference>
<sequence>MNDERRLAVFGFKQMTASELLTTQLHELIDQIQIHDLTEDEQALAAWFDEA</sequence>